<dbReference type="GO" id="GO:0042597">
    <property type="term" value="C:periplasmic space"/>
    <property type="evidence" value="ECO:0007669"/>
    <property type="project" value="UniProtKB-SubCell"/>
</dbReference>
<dbReference type="OrthoDB" id="9802202at2"/>
<comment type="subcellular location">
    <subcellularLocation>
        <location evidence="1">Periplasm</location>
    </subcellularLocation>
</comment>
<dbReference type="EMBL" id="FQUW01000010">
    <property type="protein sequence ID" value="SHE87025.1"/>
    <property type="molecule type" value="Genomic_DNA"/>
</dbReference>
<sequence>MENMGVLRVGRPRLLLLLLLVLSLALAAGVVLVQKLGQPQPETTVIRLVEGPPSVYHLPHYLALALGFYKEQGLEVRLESMSTEQTLLPALARERADVALVGLEQAIYSRLEGSPGDLVAFAAVTQRDSHFLLARQAKEPFTWTSLKDKAVIAGWPESRETVLLEGLLRKNGLAPYREVTLYTNIPATLRIGAFSAGSGDFILLPEPQASMVENAGSGRVVASLGKETGPLPAAVYVARAGFIRNNPVTLQRFTNALYKAQLWLAHQSSQEAARLVKPYFKDVDESVLLQAIERYRKQNTWAAGPVIAPERFNYLLDLLDQAREIPRKIPPEQMVNNRFARTALEMVEYVPEKEKPRWLERLKLNLPSFQ</sequence>
<gene>
    <name evidence="5" type="ORF">SAMN02745218_00950</name>
</gene>
<evidence type="ECO:0000256" key="1">
    <source>
        <dbReference type="ARBA" id="ARBA00004418"/>
    </source>
</evidence>
<dbReference type="InterPro" id="IPR015168">
    <property type="entry name" value="SsuA/THI5"/>
</dbReference>
<dbReference type="Proteomes" id="UP000184196">
    <property type="component" value="Unassembled WGS sequence"/>
</dbReference>
<keyword evidence="3" id="KW-0732">Signal</keyword>
<dbReference type="PANTHER" id="PTHR30024">
    <property type="entry name" value="ALIPHATIC SULFONATES-BINDING PROTEIN-RELATED"/>
    <property type="match status" value="1"/>
</dbReference>
<evidence type="ECO:0000256" key="2">
    <source>
        <dbReference type="ARBA" id="ARBA00010742"/>
    </source>
</evidence>
<proteinExistence type="inferred from homology"/>
<keyword evidence="6" id="KW-1185">Reference proteome</keyword>
<name>A0A1M4X0P8_9FIRM</name>
<evidence type="ECO:0000259" key="4">
    <source>
        <dbReference type="Pfam" id="PF09084"/>
    </source>
</evidence>
<accession>A0A1M4X0P8</accession>
<dbReference type="Gene3D" id="3.40.190.10">
    <property type="entry name" value="Periplasmic binding protein-like II"/>
    <property type="match status" value="2"/>
</dbReference>
<comment type="similarity">
    <text evidence="2">Belongs to the bacterial solute-binding protein SsuA/TauA family.</text>
</comment>
<evidence type="ECO:0000256" key="3">
    <source>
        <dbReference type="ARBA" id="ARBA00022729"/>
    </source>
</evidence>
<dbReference type="SUPFAM" id="SSF53850">
    <property type="entry name" value="Periplasmic binding protein-like II"/>
    <property type="match status" value="1"/>
</dbReference>
<evidence type="ECO:0000313" key="5">
    <source>
        <dbReference type="EMBL" id="SHE87025.1"/>
    </source>
</evidence>
<evidence type="ECO:0000313" key="6">
    <source>
        <dbReference type="Proteomes" id="UP000184196"/>
    </source>
</evidence>
<dbReference type="AlphaFoldDB" id="A0A1M4X0P8"/>
<protein>
    <submittedName>
        <fullName evidence="5">NitT/TauT family transport system substrate-binding protein</fullName>
    </submittedName>
</protein>
<reference evidence="6" key="1">
    <citation type="submission" date="2016-11" db="EMBL/GenBank/DDBJ databases">
        <authorList>
            <person name="Varghese N."/>
            <person name="Submissions S."/>
        </authorList>
    </citation>
    <scope>NUCLEOTIDE SEQUENCE [LARGE SCALE GENOMIC DNA]</scope>
    <source>
        <strain evidence="6">DSM 11792</strain>
    </source>
</reference>
<dbReference type="Pfam" id="PF09084">
    <property type="entry name" value="NMT1"/>
    <property type="match status" value="1"/>
</dbReference>
<dbReference type="PANTHER" id="PTHR30024:SF47">
    <property type="entry name" value="TAURINE-BINDING PERIPLASMIC PROTEIN"/>
    <property type="match status" value="1"/>
</dbReference>
<organism evidence="5 6">
    <name type="scientific">Desulfofundulus australicus DSM 11792</name>
    <dbReference type="NCBI Taxonomy" id="1121425"/>
    <lineage>
        <taxon>Bacteria</taxon>
        <taxon>Bacillati</taxon>
        <taxon>Bacillota</taxon>
        <taxon>Clostridia</taxon>
        <taxon>Eubacteriales</taxon>
        <taxon>Peptococcaceae</taxon>
        <taxon>Desulfofundulus</taxon>
    </lineage>
</organism>
<feature type="domain" description="SsuA/THI5-like" evidence="4">
    <location>
        <begin position="56"/>
        <end position="265"/>
    </location>
</feature>